<dbReference type="Proteomes" id="UP000049983">
    <property type="component" value="Unassembled WGS sequence"/>
</dbReference>
<keyword evidence="2" id="KW-1185">Reference proteome</keyword>
<dbReference type="EMBL" id="CXWC01000003">
    <property type="protein sequence ID" value="CTQ67555.1"/>
    <property type="molecule type" value="Genomic_DNA"/>
</dbReference>
<accession>A0A0M7AYR2</accession>
<proteinExistence type="predicted"/>
<evidence type="ECO:0000313" key="2">
    <source>
        <dbReference type="Proteomes" id="UP000049983"/>
    </source>
</evidence>
<organism evidence="1 2">
    <name type="scientific">Roseibium album</name>
    <dbReference type="NCBI Taxonomy" id="311410"/>
    <lineage>
        <taxon>Bacteria</taxon>
        <taxon>Pseudomonadati</taxon>
        <taxon>Pseudomonadota</taxon>
        <taxon>Alphaproteobacteria</taxon>
        <taxon>Hyphomicrobiales</taxon>
        <taxon>Stappiaceae</taxon>
        <taxon>Roseibium</taxon>
    </lineage>
</organism>
<protein>
    <submittedName>
        <fullName evidence="1">Uncharacterized protein</fullName>
    </submittedName>
</protein>
<dbReference type="GeneID" id="97668909"/>
<reference evidence="2" key="1">
    <citation type="submission" date="2015-07" db="EMBL/GenBank/DDBJ databases">
        <authorList>
            <person name="Rodrigo-Torres Lidia"/>
            <person name="Arahal R.David."/>
        </authorList>
    </citation>
    <scope>NUCLEOTIDE SEQUENCE [LARGE SCALE GENOMIC DNA]</scope>
    <source>
        <strain evidence="2">CECT 5096</strain>
    </source>
</reference>
<evidence type="ECO:0000313" key="1">
    <source>
        <dbReference type="EMBL" id="CTQ67555.1"/>
    </source>
</evidence>
<dbReference type="OrthoDB" id="1099280at2"/>
<name>A0A0M7AYR2_9HYPH</name>
<sequence length="98" mass="11479">MKILKIEKEQGYFCLEQGSEWKPIDSIDKVALLKLLDLYLENDVEMDSPDEQSLSNQAHAIIYRGIFDKLSQLVEEKSRFKDESETLYLDEMKKYAAQ</sequence>
<dbReference type="AlphaFoldDB" id="A0A0M7AYR2"/>
<dbReference type="RefSeq" id="WP_055119084.1">
    <property type="nucleotide sequence ID" value="NZ_CXWA01000007.1"/>
</dbReference>
<gene>
    <name evidence="1" type="ORF">LA5096_01489</name>
</gene>